<dbReference type="Proteomes" id="UP000835052">
    <property type="component" value="Unassembled WGS sequence"/>
</dbReference>
<organism evidence="14 15">
    <name type="scientific">Caenorhabditis auriculariae</name>
    <dbReference type="NCBI Taxonomy" id="2777116"/>
    <lineage>
        <taxon>Eukaryota</taxon>
        <taxon>Metazoa</taxon>
        <taxon>Ecdysozoa</taxon>
        <taxon>Nematoda</taxon>
        <taxon>Chromadorea</taxon>
        <taxon>Rhabditida</taxon>
        <taxon>Rhabditina</taxon>
        <taxon>Rhabditomorpha</taxon>
        <taxon>Rhabditoidea</taxon>
        <taxon>Rhabditidae</taxon>
        <taxon>Peloderinae</taxon>
        <taxon>Caenorhabditis</taxon>
    </lineage>
</organism>
<dbReference type="GO" id="GO:0003676">
    <property type="term" value="F:nucleic acid binding"/>
    <property type="evidence" value="ECO:0007669"/>
    <property type="project" value="InterPro"/>
</dbReference>
<proteinExistence type="inferred from homology"/>
<dbReference type="EMBL" id="CAJGYM010000055">
    <property type="protein sequence ID" value="CAD6195458.1"/>
    <property type="molecule type" value="Genomic_DNA"/>
</dbReference>
<reference evidence="14" key="1">
    <citation type="submission" date="2020-10" db="EMBL/GenBank/DDBJ databases">
        <authorList>
            <person name="Kikuchi T."/>
        </authorList>
    </citation>
    <scope>NUCLEOTIDE SEQUENCE</scope>
    <source>
        <strain evidence="14">NKZ352</strain>
    </source>
</reference>
<keyword evidence="4 11" id="KW-0479">Metal-binding</keyword>
<evidence type="ECO:0000256" key="9">
    <source>
        <dbReference type="ARBA" id="ARBA00029985"/>
    </source>
</evidence>
<sequence length="577" mass="66118">MLNIRRDITQLDETSKKDVKMELVTDDSSMLVEATSESERVSIHESDCTCPSKVANTLFFRRYDPSEIQKDFPLTVDVHKEGDTKYLVEPRPGLKPTDYYVDYYAWNKGKNTTTKRKIFVEVLGDELKCTRKDNDNAQFILHWFYANMENRLTKKVSWLVSTADGSRVSPVLVHYTVHFISSHPVDMRKPRLYSDAKNDAKRRLETAAPMTVCANFEESRSDPREILTRKQAYDLRRSMDKKRDPLAPRRGRKPKKEEIVEEIPFGAYPDVQFFDETQGEEMYEETVYYEEDEDLQPPIGAEPNLYVGKLATEVARIASKQVETRMNNLLESRLGLYPARRPSVRVPILNNADLQSQADMIGGWINTLANATPGDVDVIVSHVVGSMRRRLDDLIAADEPPTTRQRAPQQRYSPAPPAKRQYVVARSAVQQLSDDARYAWKASPALKFSQEPQPPREFFSSGRDEHNYNMLTFCPECGSVLQIESGENCMQLSCLACPFLCPITSKVSSRIYPKLKDIDDVLGGPQAWENAQITDERCPLCSHERAYFMQLQTRSADEPMTVFYRCANNSCAHRWKE</sequence>
<dbReference type="PROSITE" id="PS00466">
    <property type="entry name" value="ZF_TFIIS_1"/>
    <property type="match status" value="1"/>
</dbReference>
<evidence type="ECO:0000313" key="14">
    <source>
        <dbReference type="EMBL" id="CAD6195458.1"/>
    </source>
</evidence>
<evidence type="ECO:0000256" key="11">
    <source>
        <dbReference type="RuleBase" id="RU003474"/>
    </source>
</evidence>
<dbReference type="InterPro" id="IPR012164">
    <property type="entry name" value="Rpa12/Rpb9/Rpc10/TFS"/>
</dbReference>
<feature type="domain" description="TFIIS-type" evidence="13">
    <location>
        <begin position="534"/>
        <end position="576"/>
    </location>
</feature>
<evidence type="ECO:0000256" key="7">
    <source>
        <dbReference type="ARBA" id="ARBA00023163"/>
    </source>
</evidence>
<dbReference type="PROSITE" id="PS01030">
    <property type="entry name" value="RNA_POL_M_15KD"/>
    <property type="match status" value="1"/>
</dbReference>
<dbReference type="SMART" id="SM00661">
    <property type="entry name" value="RPOL9"/>
    <property type="match status" value="1"/>
</dbReference>
<dbReference type="PANTHER" id="PTHR11239">
    <property type="entry name" value="DNA-DIRECTED RNA POLYMERASE"/>
    <property type="match status" value="1"/>
</dbReference>
<dbReference type="PROSITE" id="PS51133">
    <property type="entry name" value="ZF_TFIIS_2"/>
    <property type="match status" value="1"/>
</dbReference>
<dbReference type="SMART" id="SM00440">
    <property type="entry name" value="ZnF_C2C2"/>
    <property type="match status" value="1"/>
</dbReference>
<evidence type="ECO:0000256" key="2">
    <source>
        <dbReference type="ARBA" id="ARBA00020093"/>
    </source>
</evidence>
<evidence type="ECO:0000259" key="13">
    <source>
        <dbReference type="PROSITE" id="PS51133"/>
    </source>
</evidence>
<keyword evidence="5 10" id="KW-0863">Zinc-finger</keyword>
<keyword evidence="15" id="KW-1185">Reference proteome</keyword>
<evidence type="ECO:0000256" key="4">
    <source>
        <dbReference type="ARBA" id="ARBA00022723"/>
    </source>
</evidence>
<gene>
    <name evidence="14" type="ORF">CAUJ_LOCUS11377</name>
</gene>
<evidence type="ECO:0000256" key="1">
    <source>
        <dbReference type="ARBA" id="ARBA00004123"/>
    </source>
</evidence>
<dbReference type="InterPro" id="IPR001222">
    <property type="entry name" value="Znf_TFIIS"/>
</dbReference>
<dbReference type="GO" id="GO:0003899">
    <property type="term" value="F:DNA-directed RNA polymerase activity"/>
    <property type="evidence" value="ECO:0007669"/>
    <property type="project" value="InterPro"/>
</dbReference>
<keyword evidence="7 11" id="KW-0804">Transcription</keyword>
<dbReference type="GO" id="GO:0006386">
    <property type="term" value="P:termination of RNA polymerase III transcription"/>
    <property type="evidence" value="ECO:0007669"/>
    <property type="project" value="TreeGrafter"/>
</dbReference>
<dbReference type="InterPro" id="IPR034014">
    <property type="entry name" value="Zn_ribbon_RPC11_C"/>
</dbReference>
<comment type="similarity">
    <text evidence="11">Belongs to the archaeal rpoM/eukaryotic RPA12/RPB9/RPC11 RNA polymerase family.</text>
</comment>
<dbReference type="SUPFAM" id="SSF57783">
    <property type="entry name" value="Zinc beta-ribbon"/>
    <property type="match status" value="1"/>
</dbReference>
<keyword evidence="3 11" id="KW-0240">DNA-directed RNA polymerase</keyword>
<feature type="region of interest" description="Disordered" evidence="12">
    <location>
        <begin position="397"/>
        <end position="417"/>
    </location>
</feature>
<dbReference type="CDD" id="cd10509">
    <property type="entry name" value="Zn-ribbon_RPC11"/>
    <property type="match status" value="1"/>
</dbReference>
<comment type="caution">
    <text evidence="14">The sequence shown here is derived from an EMBL/GenBank/DDBJ whole genome shotgun (WGS) entry which is preliminary data.</text>
</comment>
<feature type="compositionally biased region" description="Polar residues" evidence="12">
    <location>
        <begin position="402"/>
        <end position="412"/>
    </location>
</feature>
<dbReference type="InterPro" id="IPR001529">
    <property type="entry name" value="Zn_ribbon_RPB9"/>
</dbReference>
<evidence type="ECO:0000256" key="12">
    <source>
        <dbReference type="SAM" id="MobiDB-lite"/>
    </source>
</evidence>
<name>A0A8S1HM58_9PELO</name>
<dbReference type="Pfam" id="PF01096">
    <property type="entry name" value="Zn_ribbon_TFIIS"/>
    <property type="match status" value="1"/>
</dbReference>
<evidence type="ECO:0000313" key="15">
    <source>
        <dbReference type="Proteomes" id="UP000835052"/>
    </source>
</evidence>
<dbReference type="OrthoDB" id="282152at2759"/>
<keyword evidence="6" id="KW-0862">Zinc</keyword>
<dbReference type="Gene3D" id="2.20.25.10">
    <property type="match status" value="1"/>
</dbReference>
<dbReference type="FunFam" id="2.20.25.10:FF:000051">
    <property type="entry name" value="DNA-directed RNA polymerase subunit"/>
    <property type="match status" value="1"/>
</dbReference>
<protein>
    <recommendedName>
        <fullName evidence="2">DNA-directed RNA polymerase III subunit RPC10</fullName>
    </recommendedName>
    <alternativeName>
        <fullName evidence="9">RNA polymerase III subunit C11</fullName>
    </alternativeName>
</protein>
<accession>A0A8S1HM58</accession>
<evidence type="ECO:0000256" key="8">
    <source>
        <dbReference type="ARBA" id="ARBA00023242"/>
    </source>
</evidence>
<evidence type="ECO:0000256" key="10">
    <source>
        <dbReference type="PROSITE-ProRule" id="PRU00472"/>
    </source>
</evidence>
<dbReference type="PANTHER" id="PTHR11239:SF12">
    <property type="entry name" value="DNA-DIRECTED RNA POLYMERASE III SUBUNIT RPC10"/>
    <property type="match status" value="1"/>
</dbReference>
<comment type="subcellular location">
    <subcellularLocation>
        <location evidence="1">Nucleus</location>
    </subcellularLocation>
</comment>
<dbReference type="InterPro" id="IPR019761">
    <property type="entry name" value="DNA-dir_RNA_pol-M_15_CS"/>
</dbReference>
<dbReference type="AlphaFoldDB" id="A0A8S1HM58"/>
<keyword evidence="8" id="KW-0539">Nucleus</keyword>
<evidence type="ECO:0000256" key="6">
    <source>
        <dbReference type="ARBA" id="ARBA00022833"/>
    </source>
</evidence>
<dbReference type="GO" id="GO:0008270">
    <property type="term" value="F:zinc ion binding"/>
    <property type="evidence" value="ECO:0007669"/>
    <property type="project" value="UniProtKB-KW"/>
</dbReference>
<evidence type="ECO:0000256" key="5">
    <source>
        <dbReference type="ARBA" id="ARBA00022771"/>
    </source>
</evidence>
<evidence type="ECO:0000256" key="3">
    <source>
        <dbReference type="ARBA" id="ARBA00022478"/>
    </source>
</evidence>
<dbReference type="GO" id="GO:0005666">
    <property type="term" value="C:RNA polymerase III complex"/>
    <property type="evidence" value="ECO:0007669"/>
    <property type="project" value="TreeGrafter"/>
</dbReference>